<evidence type="ECO:0000313" key="6">
    <source>
        <dbReference type="EMBL" id="QUH30707.1"/>
    </source>
</evidence>
<dbReference type="InterPro" id="IPR051394">
    <property type="entry name" value="Glutamate_Synthase"/>
</dbReference>
<dbReference type="PRINTS" id="PR00419">
    <property type="entry name" value="ADXRDTASE"/>
</dbReference>
<dbReference type="NCBIfam" id="TIGR01317">
    <property type="entry name" value="GOGAT_sm_gam"/>
    <property type="match status" value="1"/>
</dbReference>
<evidence type="ECO:0000256" key="4">
    <source>
        <dbReference type="ARBA" id="ARBA00029440"/>
    </source>
</evidence>
<dbReference type="EMBL" id="CP058561">
    <property type="protein sequence ID" value="QUH30707.1"/>
    <property type="molecule type" value="Genomic_DNA"/>
</dbReference>
<dbReference type="GO" id="GO:0006537">
    <property type="term" value="P:glutamate biosynthetic process"/>
    <property type="evidence" value="ECO:0007669"/>
    <property type="project" value="UniProtKB-KW"/>
</dbReference>
<dbReference type="InterPro" id="IPR036188">
    <property type="entry name" value="FAD/NAD-bd_sf"/>
</dbReference>
<proteinExistence type="predicted"/>
<dbReference type="SUPFAM" id="SSF46548">
    <property type="entry name" value="alpha-helical ferredoxin"/>
    <property type="match status" value="1"/>
</dbReference>
<name>A0A8J8MD05_9FIRM</name>
<dbReference type="Pfam" id="PF07992">
    <property type="entry name" value="Pyr_redox_2"/>
    <property type="match status" value="1"/>
</dbReference>
<dbReference type="SUPFAM" id="SSF51971">
    <property type="entry name" value="Nucleotide-binding domain"/>
    <property type="match status" value="1"/>
</dbReference>
<dbReference type="PANTHER" id="PTHR43100">
    <property type="entry name" value="GLUTAMATE SYNTHASE [NADPH] SMALL CHAIN"/>
    <property type="match status" value="1"/>
</dbReference>
<dbReference type="Gene3D" id="1.10.1060.10">
    <property type="entry name" value="Alpha-helical ferredoxin"/>
    <property type="match status" value="1"/>
</dbReference>
<evidence type="ECO:0000256" key="1">
    <source>
        <dbReference type="ARBA" id="ARBA00022605"/>
    </source>
</evidence>
<dbReference type="GO" id="GO:0016639">
    <property type="term" value="F:oxidoreductase activity, acting on the CH-NH2 group of donors, NAD or NADP as acceptor"/>
    <property type="evidence" value="ECO:0007669"/>
    <property type="project" value="InterPro"/>
</dbReference>
<dbReference type="InterPro" id="IPR023753">
    <property type="entry name" value="FAD/NAD-binding_dom"/>
</dbReference>
<dbReference type="InterPro" id="IPR006005">
    <property type="entry name" value="Glut_synth_ssu1"/>
</dbReference>
<protein>
    <submittedName>
        <fullName evidence="6">Glutamate synthase subunit beta</fullName>
    </submittedName>
</protein>
<dbReference type="PANTHER" id="PTHR43100:SF1">
    <property type="entry name" value="GLUTAMATE SYNTHASE [NADPH] SMALL CHAIN"/>
    <property type="match status" value="1"/>
</dbReference>
<dbReference type="Proteomes" id="UP000677305">
    <property type="component" value="Chromosome"/>
</dbReference>
<dbReference type="GO" id="GO:0051536">
    <property type="term" value="F:iron-sulfur cluster binding"/>
    <property type="evidence" value="ECO:0007669"/>
    <property type="project" value="InterPro"/>
</dbReference>
<dbReference type="PROSITE" id="PS51379">
    <property type="entry name" value="4FE4S_FER_2"/>
    <property type="match status" value="1"/>
</dbReference>
<keyword evidence="1" id="KW-0028">Amino-acid biosynthesis</keyword>
<dbReference type="KEGG" id="vgu:HYG85_18000"/>
<dbReference type="Gene3D" id="3.50.50.60">
    <property type="entry name" value="FAD/NAD(P)-binding domain"/>
    <property type="match status" value="2"/>
</dbReference>
<dbReference type="Pfam" id="PF14691">
    <property type="entry name" value="Fer4_20"/>
    <property type="match status" value="1"/>
</dbReference>
<evidence type="ECO:0000256" key="3">
    <source>
        <dbReference type="ARBA" id="ARBA00023164"/>
    </source>
</evidence>
<keyword evidence="7" id="KW-1185">Reference proteome</keyword>
<dbReference type="RefSeq" id="WP_212690844.1">
    <property type="nucleotide sequence ID" value="NZ_CP058561.1"/>
</dbReference>
<reference evidence="6 7" key="1">
    <citation type="submission" date="2020-07" db="EMBL/GenBank/DDBJ databases">
        <title>Vallitalea guaymasensis genome.</title>
        <authorList>
            <person name="Postec A."/>
        </authorList>
    </citation>
    <scope>NUCLEOTIDE SEQUENCE [LARGE SCALE GENOMIC DNA]</scope>
    <source>
        <strain evidence="6 7">Ra1766G1</strain>
    </source>
</reference>
<dbReference type="InterPro" id="IPR017896">
    <property type="entry name" value="4Fe4S_Fe-S-bd"/>
</dbReference>
<comment type="pathway">
    <text evidence="4">Amino-acid biosynthesis.</text>
</comment>
<evidence type="ECO:0000259" key="5">
    <source>
        <dbReference type="PROSITE" id="PS51379"/>
    </source>
</evidence>
<dbReference type="AlphaFoldDB" id="A0A8J8MD05"/>
<sequence length="487" mass="53470">MGKATGFKEFERKLGNYKPELDRVNNFDDIYVPLEDEEIKVQASRCMDCGVPFCSYNCPLGNIIPDYNDLVYNNQWDKALEVLHTTNNFPEFTGKICPALCESGCVLGINRKPITCKQIELAIIEKGWEKGIVKPQPPAVYTGKKIAVVGSGPSGLAAAQQLARVGHTVTVYERADAIGGCLRYGIPDYKLPQLYIDRRVNQMEEEGVDFKTNTNVGKDVSVEDLKNKYDVICLTGGSTTPRDLDVSGRNLDGIHFAMEFLPQANKRNVGKDIPANESITAKDKKVIVIGGGDTGSDCVGTSIRQGAADVIQLELLDAPPADRSSGQPWPVYPMILRTSTSHKEAMAKFGKDIRNYSIATKSFEGKDGKVTKINCVKLKWSTDENGRKTMEEVEGSEFQLDADLVLFAMGFLHPEHKGMLDDLGVEYDGRGNVLAAANCMTNIEGVFTAGDMRRGQSLVVHAIAEGRKLAKSVDEYLMGTTYLRSSL</sequence>
<evidence type="ECO:0000313" key="7">
    <source>
        <dbReference type="Proteomes" id="UP000677305"/>
    </source>
</evidence>
<feature type="domain" description="4Fe-4S ferredoxin-type" evidence="5">
    <location>
        <begin position="37"/>
        <end position="68"/>
    </location>
</feature>
<dbReference type="InterPro" id="IPR028261">
    <property type="entry name" value="DPD_II"/>
</dbReference>
<organism evidence="6 7">
    <name type="scientific">Vallitalea guaymasensis</name>
    <dbReference type="NCBI Taxonomy" id="1185412"/>
    <lineage>
        <taxon>Bacteria</taxon>
        <taxon>Bacillati</taxon>
        <taxon>Bacillota</taxon>
        <taxon>Clostridia</taxon>
        <taxon>Lachnospirales</taxon>
        <taxon>Vallitaleaceae</taxon>
        <taxon>Vallitalea</taxon>
    </lineage>
</organism>
<dbReference type="InterPro" id="IPR009051">
    <property type="entry name" value="Helical_ferredxn"/>
</dbReference>
<accession>A0A8J8MD05</accession>
<gene>
    <name evidence="6" type="ORF">HYG85_18000</name>
</gene>
<keyword evidence="3" id="KW-0314">Glutamate biosynthesis</keyword>
<keyword evidence="2" id="KW-0560">Oxidoreductase</keyword>
<evidence type="ECO:0000256" key="2">
    <source>
        <dbReference type="ARBA" id="ARBA00023002"/>
    </source>
</evidence>